<feature type="domain" description="CCDC144C-like coiled-coil" evidence="5">
    <location>
        <begin position="364"/>
        <end position="673"/>
    </location>
</feature>
<feature type="region of interest" description="Disordered" evidence="4">
    <location>
        <begin position="257"/>
        <end position="315"/>
    </location>
</feature>
<gene>
    <name evidence="6" type="ORF">MPIPNATIZW_LOCUS1146</name>
</gene>
<protein>
    <recommendedName>
        <fullName evidence="5">CCDC144C-like coiled-coil domain-containing protein</fullName>
    </recommendedName>
</protein>
<proteinExistence type="predicted"/>
<feature type="coiled-coil region" evidence="3">
    <location>
        <begin position="386"/>
        <end position="470"/>
    </location>
</feature>
<dbReference type="PANTHER" id="PTHR24147">
    <property type="entry name" value="ANKYRIN REPEAT DOMAIN 36-RELATED"/>
    <property type="match status" value="1"/>
</dbReference>
<feature type="repeat" description="ANK" evidence="2">
    <location>
        <begin position="137"/>
        <end position="169"/>
    </location>
</feature>
<dbReference type="Pfam" id="PF00023">
    <property type="entry name" value="Ank"/>
    <property type="match status" value="1"/>
</dbReference>
<dbReference type="Pfam" id="PF12796">
    <property type="entry name" value="Ank_2"/>
    <property type="match status" value="1"/>
</dbReference>
<dbReference type="InterPro" id="IPR002110">
    <property type="entry name" value="Ankyrin_rpt"/>
</dbReference>
<dbReference type="Pfam" id="PF14915">
    <property type="entry name" value="CCDC144C"/>
    <property type="match status" value="1"/>
</dbReference>
<evidence type="ECO:0000256" key="1">
    <source>
        <dbReference type="ARBA" id="ARBA00023054"/>
    </source>
</evidence>
<dbReference type="InterPro" id="IPR036770">
    <property type="entry name" value="Ankyrin_rpt-contain_sf"/>
</dbReference>
<feature type="compositionally biased region" description="Basic and acidic residues" evidence="4">
    <location>
        <begin position="257"/>
        <end position="271"/>
    </location>
</feature>
<dbReference type="InterPro" id="IPR050657">
    <property type="entry name" value="Ankyrin_repeat_domain"/>
</dbReference>
<evidence type="ECO:0000313" key="6">
    <source>
        <dbReference type="EMBL" id="CAK6432840.1"/>
    </source>
</evidence>
<dbReference type="Proteomes" id="UP001314169">
    <property type="component" value="Chromosome 1"/>
</dbReference>
<dbReference type="EMBL" id="OY882858">
    <property type="protein sequence ID" value="CAK6432840.1"/>
    <property type="molecule type" value="Genomic_DNA"/>
</dbReference>
<sequence>MKKNFSFLRSPSMEAMDSPTSPGSSGVGTRIPHYEDQHMGEIHKAASVGNLQRVKQILLFRKSIRNCRDMMSRTALHVASGSGHPEVVRLLARRHCLLNLCDIDNKTALIHAIQCEQEECATILLDHGADPNVTDIHGNTALHYAILGTNTAIVEKLLSCMANMEARNKKDLTPLSFAKNENKEKMVQFLVTRGSKVHPMESNQQPTFEKKEKRGPLEPSKSNNLVCDISEEDALCSKRQIAVSCPTSDNAVLKVEEKKEQKISKREKSENMFDVADDDTDSQKSNSEQNDKHQFPIVQNEDSNRSTLQKEKEKRRKADLLYPKNTAHLRKKEGQPMKAVEMNPKVENKIGTQVMALKTVRGNNVSDSYEKEKPLIHENCILKDEIAKLTLELVSVKNQMQELEKKYFEDIVIVKEKNDHFQKTITETLLQHNEQFEVLRAELTKLSTKLEDEQQNRGRLEAEGDSYNSRRATVIQYHEHCQTSKGDLQVAFKKEKEEYFCSQGKKNSDMSDIKHSIEILSQQLSKFESKFSHLEIELRSTKDALRDRTFVLQGGEGDQSQAHSQKKEIEHVYQQEQGKVDKDTGKQEFLQETIPHLQGENKFLQKQLDEAHHKAEKNIKTKDQLADTIKILQANSEKQGLMLKETCKELIKEWHLLKENTHQYENDKAERNNV</sequence>
<feature type="compositionally biased region" description="Low complexity" evidence="4">
    <location>
        <begin position="18"/>
        <end position="29"/>
    </location>
</feature>
<feature type="region of interest" description="Disordered" evidence="4">
    <location>
        <begin position="1"/>
        <end position="29"/>
    </location>
</feature>
<accession>A0ABN9Z3G3</accession>
<dbReference type="PROSITE" id="PS50088">
    <property type="entry name" value="ANK_REPEAT"/>
    <property type="match status" value="3"/>
</dbReference>
<dbReference type="SUPFAM" id="SSF48403">
    <property type="entry name" value="Ankyrin repeat"/>
    <property type="match status" value="1"/>
</dbReference>
<keyword evidence="1 3" id="KW-0175">Coiled coil</keyword>
<feature type="repeat" description="ANK" evidence="2">
    <location>
        <begin position="104"/>
        <end position="136"/>
    </location>
</feature>
<dbReference type="SMART" id="SM00248">
    <property type="entry name" value="ANK"/>
    <property type="match status" value="5"/>
</dbReference>
<feature type="region of interest" description="Disordered" evidence="4">
    <location>
        <begin position="193"/>
        <end position="224"/>
    </location>
</feature>
<evidence type="ECO:0000256" key="2">
    <source>
        <dbReference type="PROSITE-ProRule" id="PRU00023"/>
    </source>
</evidence>
<keyword evidence="2" id="KW-0040">ANK repeat</keyword>
<dbReference type="InterPro" id="IPR039497">
    <property type="entry name" value="CC144C-like_CC_dom"/>
</dbReference>
<name>A0ABN9Z3G3_PIPNA</name>
<keyword evidence="7" id="KW-1185">Reference proteome</keyword>
<organism evidence="6 7">
    <name type="scientific">Pipistrellus nathusii</name>
    <name type="common">Nathusius' pipistrelle</name>
    <dbReference type="NCBI Taxonomy" id="59473"/>
    <lineage>
        <taxon>Eukaryota</taxon>
        <taxon>Metazoa</taxon>
        <taxon>Chordata</taxon>
        <taxon>Craniata</taxon>
        <taxon>Vertebrata</taxon>
        <taxon>Euteleostomi</taxon>
        <taxon>Mammalia</taxon>
        <taxon>Eutheria</taxon>
        <taxon>Laurasiatheria</taxon>
        <taxon>Chiroptera</taxon>
        <taxon>Yangochiroptera</taxon>
        <taxon>Vespertilionidae</taxon>
        <taxon>Pipistrellus</taxon>
    </lineage>
</organism>
<evidence type="ECO:0000256" key="3">
    <source>
        <dbReference type="SAM" id="Coils"/>
    </source>
</evidence>
<feature type="compositionally biased region" description="Basic and acidic residues" evidence="4">
    <location>
        <begin position="302"/>
        <end position="315"/>
    </location>
</feature>
<dbReference type="PANTHER" id="PTHR24147:SF60">
    <property type="entry name" value="ANKYRIN REPEAT DOMAIN-CONTAINING PROTEIN 26-RELATED"/>
    <property type="match status" value="1"/>
</dbReference>
<evidence type="ECO:0000313" key="7">
    <source>
        <dbReference type="Proteomes" id="UP001314169"/>
    </source>
</evidence>
<evidence type="ECO:0000256" key="4">
    <source>
        <dbReference type="SAM" id="MobiDB-lite"/>
    </source>
</evidence>
<dbReference type="Gene3D" id="1.25.40.20">
    <property type="entry name" value="Ankyrin repeat-containing domain"/>
    <property type="match status" value="1"/>
</dbReference>
<feature type="repeat" description="ANK" evidence="2">
    <location>
        <begin position="71"/>
        <end position="103"/>
    </location>
</feature>
<reference evidence="6" key="1">
    <citation type="submission" date="2023-12" db="EMBL/GenBank/DDBJ databases">
        <authorList>
            <person name="Brown T."/>
        </authorList>
    </citation>
    <scope>NUCLEOTIDE SEQUENCE</scope>
</reference>
<evidence type="ECO:0000259" key="5">
    <source>
        <dbReference type="Pfam" id="PF14915"/>
    </source>
</evidence>
<dbReference type="PRINTS" id="PR01415">
    <property type="entry name" value="ANKYRIN"/>
</dbReference>
<dbReference type="PROSITE" id="PS50297">
    <property type="entry name" value="ANK_REP_REGION"/>
    <property type="match status" value="1"/>
</dbReference>